<reference evidence="1 2" key="1">
    <citation type="journal article" date="2017" name="Environ. Microbiol.">
        <title>Decay of the glycolytic pathway and adaptation to intranuclear parasitism within Enterocytozoonidae microsporidia.</title>
        <authorList>
            <person name="Wiredu Boakye D."/>
            <person name="Jaroenlak P."/>
            <person name="Prachumwat A."/>
            <person name="Williams T.A."/>
            <person name="Bateman K.S."/>
            <person name="Itsathitphaisarn O."/>
            <person name="Sritunyalucksana K."/>
            <person name="Paszkiewicz K.H."/>
            <person name="Moore K.A."/>
            <person name="Stentiford G.D."/>
            <person name="Williams B.A."/>
        </authorList>
    </citation>
    <scope>NUCLEOTIDE SEQUENCE [LARGE SCALE GENOMIC DNA]</scope>
    <source>
        <strain evidence="1 2">GB1</strain>
    </source>
</reference>
<dbReference type="VEuPathDB" id="MicrosporidiaDB:ECANGB1_1331"/>
<proteinExistence type="predicted"/>
<name>A0A1Y1S411_9MICR</name>
<protein>
    <submittedName>
        <fullName evidence="1">Uncharacterized protein</fullName>
    </submittedName>
</protein>
<comment type="caution">
    <text evidence="1">The sequence shown here is derived from an EMBL/GenBank/DDBJ whole genome shotgun (WGS) entry which is preliminary data.</text>
</comment>
<organism evidence="1 2">
    <name type="scientific">Enterospora canceri</name>
    <dbReference type="NCBI Taxonomy" id="1081671"/>
    <lineage>
        <taxon>Eukaryota</taxon>
        <taxon>Fungi</taxon>
        <taxon>Fungi incertae sedis</taxon>
        <taxon>Microsporidia</taxon>
        <taxon>Enterocytozoonidae</taxon>
        <taxon>Enterospora</taxon>
    </lineage>
</organism>
<dbReference type="EMBL" id="LWDP01000225">
    <property type="protein sequence ID" value="ORD93087.1"/>
    <property type="molecule type" value="Genomic_DNA"/>
</dbReference>
<keyword evidence="2" id="KW-1185">Reference proteome</keyword>
<evidence type="ECO:0000313" key="2">
    <source>
        <dbReference type="Proteomes" id="UP000192639"/>
    </source>
</evidence>
<gene>
    <name evidence="1" type="ORF">ECANGB1_1331</name>
</gene>
<dbReference type="Proteomes" id="UP000192639">
    <property type="component" value="Unassembled WGS sequence"/>
</dbReference>
<sequence>MNKRMGVTGRIIGARLDKRCHETGCLRLININLPMFDGFDTFNKKQQYDIGKEQQTGQEDKLNQL</sequence>
<dbReference type="AlphaFoldDB" id="A0A1Y1S411"/>
<accession>A0A1Y1S411</accession>
<evidence type="ECO:0000313" key="1">
    <source>
        <dbReference type="EMBL" id="ORD93087.1"/>
    </source>
</evidence>